<gene>
    <name evidence="5" type="ORF">CferDRAFT_1150</name>
</gene>
<dbReference type="GO" id="GO:0008976">
    <property type="term" value="F:polyphosphate kinase activity"/>
    <property type="evidence" value="ECO:0007669"/>
    <property type="project" value="InterPro"/>
</dbReference>
<keyword evidence="2" id="KW-0808">Transferase</keyword>
<feature type="domain" description="Polyphosphate kinase-2-related" evidence="4">
    <location>
        <begin position="30"/>
        <end position="264"/>
    </location>
</feature>
<dbReference type="InterPro" id="IPR016898">
    <property type="entry name" value="Polyphosphate_phosphotransfera"/>
</dbReference>
<keyword evidence="6" id="KW-1185">Reference proteome</keyword>
<dbReference type="InterPro" id="IPR027417">
    <property type="entry name" value="P-loop_NTPase"/>
</dbReference>
<dbReference type="NCBIfam" id="NF042973">
    <property type="entry name" value="ADPpolyPPhtase"/>
    <property type="match status" value="1"/>
</dbReference>
<evidence type="ECO:0000256" key="2">
    <source>
        <dbReference type="ARBA" id="ARBA00022679"/>
    </source>
</evidence>
<evidence type="ECO:0000259" key="4">
    <source>
        <dbReference type="Pfam" id="PF03976"/>
    </source>
</evidence>
<dbReference type="EMBL" id="AASE01000007">
    <property type="protein sequence ID" value="EAT59143.1"/>
    <property type="molecule type" value="Genomic_DNA"/>
</dbReference>
<dbReference type="PANTHER" id="PTHR34383">
    <property type="entry name" value="POLYPHOSPHATE:AMP PHOSPHOTRANSFERASE-RELATED"/>
    <property type="match status" value="1"/>
</dbReference>
<dbReference type="Gene3D" id="3.40.50.300">
    <property type="entry name" value="P-loop containing nucleotide triphosphate hydrolases"/>
    <property type="match status" value="1"/>
</dbReference>
<evidence type="ECO:0000313" key="5">
    <source>
        <dbReference type="EMBL" id="EAT59143.1"/>
    </source>
</evidence>
<dbReference type="Pfam" id="PF03976">
    <property type="entry name" value="PPK2"/>
    <property type="match status" value="1"/>
</dbReference>
<reference evidence="5 6" key="1">
    <citation type="submission" date="2006-07" db="EMBL/GenBank/DDBJ databases">
        <title>Annotation of the draft genome assembly of Chlorobium ferroxidans DSM 13031.</title>
        <authorList>
            <consortium name="US DOE Joint Genome Institute (JGI-ORNL)"/>
            <person name="Larimer F."/>
            <person name="Land M."/>
            <person name="Hauser L."/>
        </authorList>
    </citation>
    <scope>NUCLEOTIDE SEQUENCE [LARGE SCALE GENOMIC DNA]</scope>
    <source>
        <strain evidence="5 6">DSM 13031</strain>
    </source>
</reference>
<dbReference type="PIRSF" id="PIRSF028756">
    <property type="entry name" value="PPK2_prd"/>
    <property type="match status" value="1"/>
</dbReference>
<dbReference type="NCBIfam" id="TIGR03709">
    <property type="entry name" value="PPK2_rel_1"/>
    <property type="match status" value="1"/>
</dbReference>
<protein>
    <recommendedName>
        <fullName evidence="4">Polyphosphate kinase-2-related domain-containing protein</fullName>
    </recommendedName>
</protein>
<dbReference type="InterPro" id="IPR022488">
    <property type="entry name" value="PPK2-related"/>
</dbReference>
<dbReference type="SUPFAM" id="SSF52540">
    <property type="entry name" value="P-loop containing nucleoside triphosphate hydrolases"/>
    <property type="match status" value="1"/>
</dbReference>
<name>Q0YS46_9CHLB</name>
<dbReference type="GO" id="GO:0006797">
    <property type="term" value="P:polyphosphate metabolic process"/>
    <property type="evidence" value="ECO:0007669"/>
    <property type="project" value="InterPro"/>
</dbReference>
<dbReference type="InterPro" id="IPR022300">
    <property type="entry name" value="PPK2-rel_1"/>
</dbReference>
<dbReference type="OrthoDB" id="9775224at2"/>
<organism evidence="5 6">
    <name type="scientific">Chlorobium ferrooxidans DSM 13031</name>
    <dbReference type="NCBI Taxonomy" id="377431"/>
    <lineage>
        <taxon>Bacteria</taxon>
        <taxon>Pseudomonadati</taxon>
        <taxon>Chlorobiota</taxon>
        <taxon>Chlorobiia</taxon>
        <taxon>Chlorobiales</taxon>
        <taxon>Chlorobiaceae</taxon>
        <taxon>Chlorobium/Pelodictyon group</taxon>
        <taxon>Chlorobium</taxon>
    </lineage>
</organism>
<dbReference type="RefSeq" id="WP_006366211.1">
    <property type="nucleotide sequence ID" value="NZ_AASE01000007.1"/>
</dbReference>
<comment type="caution">
    <text evidence="5">The sequence shown here is derived from an EMBL/GenBank/DDBJ whole genome shotgun (WGS) entry which is preliminary data.</text>
</comment>
<dbReference type="PANTHER" id="PTHR34383:SF3">
    <property type="entry name" value="POLYPHOSPHATE:AMP PHOSPHOTRANSFERASE"/>
    <property type="match status" value="1"/>
</dbReference>
<keyword evidence="3" id="KW-0418">Kinase</keyword>
<reference evidence="5 6" key="2">
    <citation type="submission" date="2006-07" db="EMBL/GenBank/DDBJ databases">
        <title>Sequencing of the draft genome and assembly of Chlorobium ferroxidans DSM 13031.</title>
        <authorList>
            <consortium name="US DOE Joint Genome Institute (JGI-PGF)"/>
            <person name="Copeland A."/>
            <person name="Lucas S."/>
            <person name="Lapidus A."/>
            <person name="Barry K."/>
            <person name="Glavina del Rio T."/>
            <person name="Dalin E."/>
            <person name="Tice H."/>
            <person name="Bruce D."/>
            <person name="Pitluck S."/>
            <person name="Richardson P."/>
        </authorList>
    </citation>
    <scope>NUCLEOTIDE SEQUENCE [LARGE SCALE GENOMIC DNA]</scope>
    <source>
        <strain evidence="5 6">DSM 13031</strain>
    </source>
</reference>
<comment type="similarity">
    <text evidence="1">Belongs to the polyphosphate kinase 2 (PPK2) family. Class I subfamily.</text>
</comment>
<evidence type="ECO:0000313" key="6">
    <source>
        <dbReference type="Proteomes" id="UP000004162"/>
    </source>
</evidence>
<dbReference type="AlphaFoldDB" id="Q0YS46"/>
<evidence type="ECO:0000256" key="1">
    <source>
        <dbReference type="ARBA" id="ARBA00009924"/>
    </source>
</evidence>
<dbReference type="InterPro" id="IPR050038">
    <property type="entry name" value="PPK2"/>
</dbReference>
<proteinExistence type="inferred from homology"/>
<evidence type="ECO:0000256" key="3">
    <source>
        <dbReference type="ARBA" id="ARBA00022777"/>
    </source>
</evidence>
<sequence length="293" mass="34014">MHFDCDALCVQEGTNVNLSALPTLVKPLYSSREEYKEMLALQVEHLRKLQNVHYADNRFSLLLIFQAMDAAGKDSIIRHVMTGVNPQGCQVFSFKHPSAEELEHDFLWRSNRCLPERGHIGIFNRSYYEEVLIVRVHPEILSAEGIADEVISGGKIWEHRYRSIVDMETHLYRNGTRIVKFFLHLSKAEQRKRFLSRIDAPEKNWKLSMADIEERKYWDGYMKAYEACLGATSTKHAPWYVVPADDKENARLIVSRVILDTLESLDLSYPLSSESRQKELLDIREQLKAEEDV</sequence>
<accession>Q0YS46</accession>
<dbReference type="Proteomes" id="UP000004162">
    <property type="component" value="Unassembled WGS sequence"/>
</dbReference>